<evidence type="ECO:0000256" key="2">
    <source>
        <dbReference type="ARBA" id="ARBA00022679"/>
    </source>
</evidence>
<evidence type="ECO:0000256" key="1">
    <source>
        <dbReference type="ARBA" id="ARBA00022527"/>
    </source>
</evidence>
<dbReference type="Gene3D" id="1.10.510.10">
    <property type="entry name" value="Transferase(Phosphotransferase) domain 1"/>
    <property type="match status" value="1"/>
</dbReference>
<dbReference type="GO" id="GO:0004674">
    <property type="term" value="F:protein serine/threonine kinase activity"/>
    <property type="evidence" value="ECO:0007669"/>
    <property type="project" value="UniProtKB-KW"/>
</dbReference>
<keyword evidence="2" id="KW-0808">Transferase</keyword>
<dbReference type="EMBL" id="UYSL01003626">
    <property type="protein sequence ID" value="VDL66418.1"/>
    <property type="molecule type" value="Genomic_DNA"/>
</dbReference>
<gene>
    <name evidence="7" type="ORF">NBR_LOCUS2829</name>
</gene>
<dbReference type="GO" id="GO:0000776">
    <property type="term" value="C:kinetochore"/>
    <property type="evidence" value="ECO:0007669"/>
    <property type="project" value="TreeGrafter"/>
</dbReference>
<keyword evidence="5" id="KW-0067">ATP-binding</keyword>
<dbReference type="InterPro" id="IPR011009">
    <property type="entry name" value="Kinase-like_dom_sf"/>
</dbReference>
<protein>
    <submittedName>
        <fullName evidence="9">Dual specificity protein kinase TTK (inferred by orthology to a human protein)</fullName>
    </submittedName>
</protein>
<dbReference type="PROSITE" id="PS50011">
    <property type="entry name" value="PROTEIN_KINASE_DOM"/>
    <property type="match status" value="1"/>
</dbReference>
<dbReference type="GO" id="GO:0005524">
    <property type="term" value="F:ATP binding"/>
    <property type="evidence" value="ECO:0007669"/>
    <property type="project" value="UniProtKB-KW"/>
</dbReference>
<dbReference type="GO" id="GO:0005634">
    <property type="term" value="C:nucleus"/>
    <property type="evidence" value="ECO:0007669"/>
    <property type="project" value="TreeGrafter"/>
</dbReference>
<dbReference type="GO" id="GO:0004712">
    <property type="term" value="F:protein serine/threonine/tyrosine kinase activity"/>
    <property type="evidence" value="ECO:0007669"/>
    <property type="project" value="TreeGrafter"/>
</dbReference>
<keyword evidence="4" id="KW-0418">Kinase</keyword>
<evidence type="ECO:0000256" key="3">
    <source>
        <dbReference type="ARBA" id="ARBA00022741"/>
    </source>
</evidence>
<keyword evidence="1" id="KW-0723">Serine/threonine-protein kinase</keyword>
<accession>A0A0N4XJX6</accession>
<dbReference type="GO" id="GO:0034501">
    <property type="term" value="P:protein localization to kinetochore"/>
    <property type="evidence" value="ECO:0007669"/>
    <property type="project" value="TreeGrafter"/>
</dbReference>
<evidence type="ECO:0000256" key="5">
    <source>
        <dbReference type="ARBA" id="ARBA00022840"/>
    </source>
</evidence>
<dbReference type="STRING" id="27835.A0A0N4XJX6"/>
<name>A0A0N4XJX6_NIPBR</name>
<organism evidence="9">
    <name type="scientific">Nippostrongylus brasiliensis</name>
    <name type="common">Rat hookworm</name>
    <dbReference type="NCBI Taxonomy" id="27835"/>
    <lineage>
        <taxon>Eukaryota</taxon>
        <taxon>Metazoa</taxon>
        <taxon>Ecdysozoa</taxon>
        <taxon>Nematoda</taxon>
        <taxon>Chromadorea</taxon>
        <taxon>Rhabditida</taxon>
        <taxon>Rhabditina</taxon>
        <taxon>Rhabditomorpha</taxon>
        <taxon>Strongyloidea</taxon>
        <taxon>Heligmosomidae</taxon>
        <taxon>Nippostrongylus</taxon>
    </lineage>
</organism>
<dbReference type="PANTHER" id="PTHR22974:SF21">
    <property type="entry name" value="DUAL SPECIFICITY PROTEIN KINASE TTK"/>
    <property type="match status" value="1"/>
</dbReference>
<evidence type="ECO:0000313" key="8">
    <source>
        <dbReference type="Proteomes" id="UP000271162"/>
    </source>
</evidence>
<evidence type="ECO:0000256" key="4">
    <source>
        <dbReference type="ARBA" id="ARBA00022777"/>
    </source>
</evidence>
<dbReference type="Proteomes" id="UP000271162">
    <property type="component" value="Unassembled WGS sequence"/>
</dbReference>
<evidence type="ECO:0000313" key="7">
    <source>
        <dbReference type="EMBL" id="VDL66418.1"/>
    </source>
</evidence>
<feature type="domain" description="Protein kinase" evidence="6">
    <location>
        <begin position="1"/>
        <end position="96"/>
    </location>
</feature>
<proteinExistence type="predicted"/>
<reference evidence="7 8" key="2">
    <citation type="submission" date="2018-11" db="EMBL/GenBank/DDBJ databases">
        <authorList>
            <consortium name="Pathogen Informatics"/>
        </authorList>
    </citation>
    <scope>NUCLEOTIDE SEQUENCE [LARGE SCALE GENOMIC DNA]</scope>
</reference>
<dbReference type="GO" id="GO:0007094">
    <property type="term" value="P:mitotic spindle assembly checkpoint signaling"/>
    <property type="evidence" value="ECO:0007669"/>
    <property type="project" value="TreeGrafter"/>
</dbReference>
<keyword evidence="8" id="KW-1185">Reference proteome</keyword>
<dbReference type="SUPFAM" id="SSF56112">
    <property type="entry name" value="Protein kinase-like (PK-like)"/>
    <property type="match status" value="1"/>
</dbReference>
<dbReference type="GO" id="GO:0007059">
    <property type="term" value="P:chromosome segregation"/>
    <property type="evidence" value="ECO:0007669"/>
    <property type="project" value="TreeGrafter"/>
</dbReference>
<dbReference type="WBParaSite" id="NBR_0000282801-mRNA-1">
    <property type="protein sequence ID" value="NBR_0000282801-mRNA-1"/>
    <property type="gene ID" value="NBR_0000282801"/>
</dbReference>
<evidence type="ECO:0000259" key="6">
    <source>
        <dbReference type="PROSITE" id="PS50011"/>
    </source>
</evidence>
<sequence>MAPEVLEGGNGDGRFKIPLKADVWSLGCILYNLVFGHLPFTMKSQAAKMAAILNPDYKIDFSGCRDHLLSDVLKRCLVRDHHERADVNELLEHPYLTGRSSPTSDPLNSSQSVKLNYLAIAKELQNSTPNTMAKRLEELTRGQAARDADPDNVRKVLDFSQS</sequence>
<dbReference type="AlphaFoldDB" id="A0A0N4XJX6"/>
<dbReference type="GO" id="GO:0033316">
    <property type="term" value="P:meiotic spindle assembly checkpoint signaling"/>
    <property type="evidence" value="ECO:0007669"/>
    <property type="project" value="TreeGrafter"/>
</dbReference>
<evidence type="ECO:0000313" key="9">
    <source>
        <dbReference type="WBParaSite" id="NBR_0000282801-mRNA-1"/>
    </source>
</evidence>
<dbReference type="Pfam" id="PF00069">
    <property type="entry name" value="Pkinase"/>
    <property type="match status" value="1"/>
</dbReference>
<dbReference type="PANTHER" id="PTHR22974">
    <property type="entry name" value="MIXED LINEAGE PROTEIN KINASE"/>
    <property type="match status" value="1"/>
</dbReference>
<dbReference type="InterPro" id="IPR000719">
    <property type="entry name" value="Prot_kinase_dom"/>
</dbReference>
<keyword evidence="3" id="KW-0547">Nucleotide-binding</keyword>
<reference evidence="9" key="1">
    <citation type="submission" date="2017-02" db="UniProtKB">
        <authorList>
            <consortium name="WormBaseParasite"/>
        </authorList>
    </citation>
    <scope>IDENTIFICATION</scope>
</reference>